<sequence length="198" mass="21793">MTDYRIPTDTAHTEIEVKKSRFIAYIGHTPGVEEAKAFIQSLKEQYPDARHHCYGFIAGAPSDSNQYGFSDDNEPSGTAGMPIFTHLEHANVGETTIVVVRYFGGTKLGTGGLAKAYGDAAKAIMEQCELKTKILMRNARIQTPFAQEADVRRGIENADGIILNAQYSDEVVLEVEVPLLAEPVLPFQAQWLEEDSTT</sequence>
<evidence type="ECO:0000313" key="5">
    <source>
        <dbReference type="Proteomes" id="UP000004263"/>
    </source>
</evidence>
<dbReference type="Proteomes" id="UP000004263">
    <property type="component" value="Unassembled WGS sequence"/>
</dbReference>
<organism evidence="4 5">
    <name type="scientific">Bermanella marisrubri</name>
    <dbReference type="NCBI Taxonomy" id="207949"/>
    <lineage>
        <taxon>Bacteria</taxon>
        <taxon>Pseudomonadati</taxon>
        <taxon>Pseudomonadota</taxon>
        <taxon>Gammaproteobacteria</taxon>
        <taxon>Oceanospirillales</taxon>
        <taxon>Oceanospirillaceae</taxon>
        <taxon>Bermanella</taxon>
    </lineage>
</organism>
<dbReference type="InterPro" id="IPR015269">
    <property type="entry name" value="UPF0029_Impact_C"/>
</dbReference>
<dbReference type="NCBIfam" id="TIGR00257">
    <property type="entry name" value="IMPACT_YIGZ"/>
    <property type="match status" value="1"/>
</dbReference>
<dbReference type="InterPro" id="IPR020568">
    <property type="entry name" value="Ribosomal_Su5_D2-typ_SF"/>
</dbReference>
<accession>Q1N4Z2</accession>
<dbReference type="Gene3D" id="3.30.230.30">
    <property type="entry name" value="Impact, N-terminal domain"/>
    <property type="match status" value="1"/>
</dbReference>
<dbReference type="RefSeq" id="WP_007017670.1">
    <property type="nucleotide sequence ID" value="NZ_CH724114.1"/>
</dbReference>
<dbReference type="InterPro" id="IPR001498">
    <property type="entry name" value="Impact_N"/>
</dbReference>
<protein>
    <recommendedName>
        <fullName evidence="6">Impact N-terminal domain-containing protein</fullName>
    </recommendedName>
</protein>
<dbReference type="HOGENOM" id="CLU_083552_0_0_6"/>
<comment type="similarity">
    <text evidence="1">Belongs to the IMPACT family.</text>
</comment>
<dbReference type="GO" id="GO:0005737">
    <property type="term" value="C:cytoplasm"/>
    <property type="evidence" value="ECO:0007669"/>
    <property type="project" value="TreeGrafter"/>
</dbReference>
<evidence type="ECO:0000259" key="3">
    <source>
        <dbReference type="Pfam" id="PF09186"/>
    </source>
</evidence>
<dbReference type="GO" id="GO:0017111">
    <property type="term" value="F:ribonucleoside triphosphate phosphatase activity"/>
    <property type="evidence" value="ECO:0007669"/>
    <property type="project" value="UniProtKB-ARBA"/>
</dbReference>
<dbReference type="PANTHER" id="PTHR16301:SF20">
    <property type="entry name" value="IMPACT FAMILY MEMBER YIGZ"/>
    <property type="match status" value="1"/>
</dbReference>
<dbReference type="AlphaFoldDB" id="Q1N4Z2"/>
<evidence type="ECO:0008006" key="6">
    <source>
        <dbReference type="Google" id="ProtNLM"/>
    </source>
</evidence>
<evidence type="ECO:0000259" key="2">
    <source>
        <dbReference type="Pfam" id="PF01205"/>
    </source>
</evidence>
<proteinExistence type="inferred from homology"/>
<dbReference type="Pfam" id="PF01205">
    <property type="entry name" value="Impact_N"/>
    <property type="match status" value="1"/>
</dbReference>
<evidence type="ECO:0000256" key="1">
    <source>
        <dbReference type="ARBA" id="ARBA00007665"/>
    </source>
</evidence>
<dbReference type="InterPro" id="IPR023582">
    <property type="entry name" value="Impact"/>
</dbReference>
<name>Q1N4Z2_9GAMM</name>
<keyword evidence="5" id="KW-1185">Reference proteome</keyword>
<comment type="caution">
    <text evidence="4">The sequence shown here is derived from an EMBL/GenBank/DDBJ whole genome shotgun (WGS) entry which is preliminary data.</text>
</comment>
<feature type="domain" description="Impact N-terminal" evidence="2">
    <location>
        <begin position="18"/>
        <end position="124"/>
    </location>
</feature>
<feature type="domain" description="UPF0029" evidence="3">
    <location>
        <begin position="141"/>
        <end position="178"/>
    </location>
</feature>
<dbReference type="InterPro" id="IPR015796">
    <property type="entry name" value="Impact_YigZ-like"/>
</dbReference>
<evidence type="ECO:0000313" key="4">
    <source>
        <dbReference type="EMBL" id="EAT13286.1"/>
    </source>
</evidence>
<dbReference type="Pfam" id="PF09186">
    <property type="entry name" value="DUF1949"/>
    <property type="match status" value="1"/>
</dbReference>
<dbReference type="EMBL" id="AAQH01000002">
    <property type="protein sequence ID" value="EAT13286.1"/>
    <property type="molecule type" value="Genomic_DNA"/>
</dbReference>
<dbReference type="SUPFAM" id="SSF54211">
    <property type="entry name" value="Ribosomal protein S5 domain 2-like"/>
    <property type="match status" value="1"/>
</dbReference>
<dbReference type="STRING" id="207949.RED65_00960"/>
<dbReference type="GO" id="GO:0006446">
    <property type="term" value="P:regulation of translational initiation"/>
    <property type="evidence" value="ECO:0007669"/>
    <property type="project" value="TreeGrafter"/>
</dbReference>
<dbReference type="PANTHER" id="PTHR16301">
    <property type="entry name" value="IMPACT-RELATED"/>
    <property type="match status" value="1"/>
</dbReference>
<dbReference type="InterPro" id="IPR036956">
    <property type="entry name" value="Impact_N_sf"/>
</dbReference>
<dbReference type="Gene3D" id="3.30.70.240">
    <property type="match status" value="1"/>
</dbReference>
<dbReference type="SUPFAM" id="SSF54980">
    <property type="entry name" value="EF-G C-terminal domain-like"/>
    <property type="match status" value="1"/>
</dbReference>
<dbReference type="GO" id="GO:0032561">
    <property type="term" value="F:guanyl ribonucleotide binding"/>
    <property type="evidence" value="ECO:0007669"/>
    <property type="project" value="UniProtKB-ARBA"/>
</dbReference>
<reference evidence="4 5" key="1">
    <citation type="submission" date="2006-03" db="EMBL/GenBank/DDBJ databases">
        <authorList>
            <person name="Pinhassi J."/>
            <person name="Pedros-Alio C."/>
            <person name="Ferriera S."/>
            <person name="Johnson J."/>
            <person name="Kravitz S."/>
            <person name="Halpern A."/>
            <person name="Remington K."/>
            <person name="Beeson K."/>
            <person name="Tran B."/>
            <person name="Rogers Y.-H."/>
            <person name="Friedman R."/>
            <person name="Venter J.C."/>
        </authorList>
    </citation>
    <scope>NUCLEOTIDE SEQUENCE [LARGE SCALE GENOMIC DNA]</scope>
    <source>
        <strain evidence="4 5">RED65</strain>
    </source>
</reference>
<dbReference type="InterPro" id="IPR035647">
    <property type="entry name" value="EFG_III/V"/>
</dbReference>
<gene>
    <name evidence="4" type="ORF">RED65_00960</name>
</gene>
<dbReference type="GO" id="GO:0043168">
    <property type="term" value="F:anion binding"/>
    <property type="evidence" value="ECO:0007669"/>
    <property type="project" value="UniProtKB-ARBA"/>
</dbReference>